<dbReference type="OrthoDB" id="9795390at2"/>
<dbReference type="Pfam" id="PF03109">
    <property type="entry name" value="ABC1"/>
    <property type="match status" value="1"/>
</dbReference>
<comment type="caution">
    <text evidence="6">The sequence shown here is derived from an EMBL/GenBank/DDBJ whole genome shotgun (WGS) entry which is preliminary data.</text>
</comment>
<dbReference type="CDD" id="cd13970">
    <property type="entry name" value="ABC1_ADCK3"/>
    <property type="match status" value="1"/>
</dbReference>
<evidence type="ECO:0000256" key="1">
    <source>
        <dbReference type="ARBA" id="ARBA00009670"/>
    </source>
</evidence>
<evidence type="ECO:0000256" key="2">
    <source>
        <dbReference type="ARBA" id="ARBA00022679"/>
    </source>
</evidence>
<evidence type="ECO:0000259" key="5">
    <source>
        <dbReference type="Pfam" id="PF03109"/>
    </source>
</evidence>
<dbReference type="GO" id="GO:0016740">
    <property type="term" value="F:transferase activity"/>
    <property type="evidence" value="ECO:0007669"/>
    <property type="project" value="UniProtKB-KW"/>
</dbReference>
<evidence type="ECO:0000313" key="7">
    <source>
        <dbReference type="Proteomes" id="UP000175691"/>
    </source>
</evidence>
<evidence type="ECO:0000313" key="6">
    <source>
        <dbReference type="EMBL" id="OFC71538.1"/>
    </source>
</evidence>
<dbReference type="InterPro" id="IPR051409">
    <property type="entry name" value="Atypical_kinase_ADCK"/>
</dbReference>
<name>A0A1E7ZDE2_9ALTE</name>
<dbReference type="SUPFAM" id="SSF56112">
    <property type="entry name" value="Protein kinase-like (PK-like)"/>
    <property type="match status" value="1"/>
</dbReference>
<evidence type="ECO:0000256" key="3">
    <source>
        <dbReference type="ARBA" id="ARBA00022741"/>
    </source>
</evidence>
<dbReference type="GO" id="GO:0006744">
    <property type="term" value="P:ubiquinone biosynthetic process"/>
    <property type="evidence" value="ECO:0007669"/>
    <property type="project" value="TreeGrafter"/>
</dbReference>
<dbReference type="InterPro" id="IPR011009">
    <property type="entry name" value="Kinase-like_dom_sf"/>
</dbReference>
<dbReference type="InterPro" id="IPR034646">
    <property type="entry name" value="ADCK3_dom"/>
</dbReference>
<proteinExistence type="inferred from homology"/>
<accession>A0A1E7ZDE2</accession>
<gene>
    <name evidence="6" type="ORF">BFC18_07325</name>
</gene>
<reference evidence="6 7" key="1">
    <citation type="submission" date="2016-08" db="EMBL/GenBank/DDBJ databases">
        <authorList>
            <person name="Seilhamer J.J."/>
        </authorList>
    </citation>
    <scope>NUCLEOTIDE SEQUENCE [LARGE SCALE GENOMIC DNA]</scope>
    <source>
        <strain evidence="6 7">KCTC 42603</strain>
    </source>
</reference>
<organism evidence="6 7">
    <name type="scientific">Alteromonas confluentis</name>
    <dbReference type="NCBI Taxonomy" id="1656094"/>
    <lineage>
        <taxon>Bacteria</taxon>
        <taxon>Pseudomonadati</taxon>
        <taxon>Pseudomonadota</taxon>
        <taxon>Gammaproteobacteria</taxon>
        <taxon>Alteromonadales</taxon>
        <taxon>Alteromonadaceae</taxon>
        <taxon>Alteromonas/Salinimonas group</taxon>
        <taxon>Alteromonas</taxon>
    </lineage>
</organism>
<comment type="similarity">
    <text evidence="1">Belongs to the protein kinase superfamily. ADCK protein kinase family.</text>
</comment>
<sequence>MSDDRNSKPPRGKAVPSGRLSRVFGLGSLAGRIAGNVVTSGASQLLKGQRPAMSDLLLTPANITRIADKLATMRGAAMKVGQLISMDGGDFLPRELADILARLRDDAEPMPKAQLDEVLAEAWGDNWQSDLLYFTSTPEAAASIGQVHKVITIDGTMLAVKVQYPGVRESIDSDVNNVATLIRMSGLIPKELDIGTVLEEAKGQLKQEADYLREAQMLDRYHQLLNNDQDFIVPKSFPALCTKDVLAMSFESGEDIQQVLGLSQARRNHIMSALMRLFFKEVFDFKLIQSDPNLANYRFHPQSGKVILLDFGATREIPGYIAEGYQQLLKAAAYQDNTMMEQAALSIGLLLSSHSNEQKARVVELGMTACEAIHHDTEYDFGASDLIARIHTLGTALTYDQDFWHVPPVDALFIHRKLGGLFLLAKRLNAQMNLRAIAAPWL</sequence>
<dbReference type="Proteomes" id="UP000175691">
    <property type="component" value="Unassembled WGS sequence"/>
</dbReference>
<keyword evidence="3" id="KW-0547">Nucleotide-binding</keyword>
<keyword evidence="7" id="KW-1185">Reference proteome</keyword>
<dbReference type="RefSeq" id="WP_070124387.1">
    <property type="nucleotide sequence ID" value="NZ_MDHN01000013.1"/>
</dbReference>
<dbReference type="AlphaFoldDB" id="A0A1E7ZDE2"/>
<dbReference type="EMBL" id="MDHN01000013">
    <property type="protein sequence ID" value="OFC71538.1"/>
    <property type="molecule type" value="Genomic_DNA"/>
</dbReference>
<protein>
    <submittedName>
        <fullName evidence="6">Ubiquinol-cytochrome C reductase</fullName>
    </submittedName>
</protein>
<feature type="domain" description="ABC1 atypical kinase-like" evidence="5">
    <location>
        <begin position="102"/>
        <end position="342"/>
    </location>
</feature>
<keyword evidence="2" id="KW-0808">Transferase</keyword>
<keyword evidence="4" id="KW-0067">ATP-binding</keyword>
<dbReference type="STRING" id="1656094.BFC18_07325"/>
<dbReference type="PANTHER" id="PTHR43851">
    <property type="match status" value="1"/>
</dbReference>
<evidence type="ECO:0000256" key="4">
    <source>
        <dbReference type="ARBA" id="ARBA00022840"/>
    </source>
</evidence>
<dbReference type="InterPro" id="IPR004147">
    <property type="entry name" value="ABC1_dom"/>
</dbReference>
<dbReference type="PANTHER" id="PTHR43851:SF3">
    <property type="entry name" value="COENZYME Q8"/>
    <property type="match status" value="1"/>
</dbReference>
<dbReference type="GO" id="GO:0005524">
    <property type="term" value="F:ATP binding"/>
    <property type="evidence" value="ECO:0007669"/>
    <property type="project" value="UniProtKB-KW"/>
</dbReference>